<keyword evidence="5" id="KW-1185">Reference proteome</keyword>
<feature type="region of interest" description="Disordered" evidence="3">
    <location>
        <begin position="431"/>
        <end position="481"/>
    </location>
</feature>
<feature type="compositionally biased region" description="Pro residues" evidence="3">
    <location>
        <begin position="469"/>
        <end position="479"/>
    </location>
</feature>
<proteinExistence type="predicted"/>
<evidence type="ECO:0000313" key="4">
    <source>
        <dbReference type="EMBL" id="CAK9220577.1"/>
    </source>
</evidence>
<keyword evidence="2" id="KW-0804">Transcription</keyword>
<feature type="compositionally biased region" description="Polar residues" evidence="3">
    <location>
        <begin position="437"/>
        <end position="458"/>
    </location>
</feature>
<name>A0ABP0UGB6_9BRYO</name>
<feature type="compositionally biased region" description="Low complexity" evidence="3">
    <location>
        <begin position="540"/>
        <end position="549"/>
    </location>
</feature>
<evidence type="ECO:0000313" key="5">
    <source>
        <dbReference type="Proteomes" id="UP001497512"/>
    </source>
</evidence>
<feature type="region of interest" description="Disordered" evidence="3">
    <location>
        <begin position="958"/>
        <end position="984"/>
    </location>
</feature>
<sequence length="1053" mass="112609">MALVCPNQPRETLGHVVVLPGSAMISRLGLCAAHADHHVNTASSDHPAAHELAASGDQQLQQFCMAEDSSTTVSSGSTSCHNYSAASAAAPTSCAGGATGPTSAGGIWSSFSSSALARSSSFAPSASAAASTSSYGDWSSMLQFPLQSAADRTPSAPVPAAFNLGIAAGHASAMTPSTSYLQWNSPFSSVPALAASHDQTGNRLFYPNSNAAAQPRPDVVAIRSTTGSLASCDTSSWGELQLSSVAEAAGSSASASQQQRFLGVAAPAAANQYEILPSRASGGFSSYHAAAGQRVVETRTARQEEDDMQQVQDAEVDTVSAWVDGRIGELMAAMPGVPLQHLFAKLLEVLEPCNTQLEKVIAARFHALSSSAAGSPHEAAAAGSKIQKQSQAHVAGSNKRMRENTNDDLHAREERDNQVLQLQRDQHRLAGRAVTATVASSHPLQSCNPPSRRSNQLTAAAPHTSGFSPLPPQSLPLLPPMMQQTDSENFATRPQLLLDEAPAGSNLAAASLQLSLDPRNVEMNLLPDLQQQQRHELHELQQPPQQQLQTHHHHHHHHHRQLQHEQLATRNSQNYSSPSALQQLPASTEPRHSSYGSQASAYVNQDLHTGAEQSRAYQYNLHELQPPPAAPAAAPPSSSTTSMYLVSETAYDEKGLELLALLLQCAEAVSANNIEEANSILPQLTELATPYGSSVQRVVAYFAEGMTSRLFTTCIGSNIWEWESSPAALPAGNIMQRISNHKIVSAVQVFNDICPFVKFSHFTANQAIVEAFEGMSEVHIIDIDIMHGLQWPALFHILALRPGGPPQSVRITGLGTSMELLEATGKRLSDFAQTLGLPFEYIAVADRIGNVDPSALKVRMGRDALAVYWMQHSLYDVTGSDPQTLSLLRRLSPTVITLVEQDLRHEGSFINRFVEALHYYSALFDSLGATHADQSTQRHIVEQQLLSCEIKNILAPGGPVRRRSSKSTTTGGFGGGGGRQAEPTTTRFGQWQQELRQAGFKAVSLSGKAATQAALLLGMFPSDGYTLVEQSGTLKLGWKDLCLLTASAWSSCN</sequence>
<dbReference type="Pfam" id="PF03514">
    <property type="entry name" value="GRAS"/>
    <property type="match status" value="2"/>
</dbReference>
<feature type="region of interest" description="Disordered" evidence="3">
    <location>
        <begin position="376"/>
        <end position="402"/>
    </location>
</feature>
<dbReference type="InterPro" id="IPR005202">
    <property type="entry name" value="TF_GRAS"/>
</dbReference>
<keyword evidence="1" id="KW-0805">Transcription regulation</keyword>
<dbReference type="PANTHER" id="PTHR31636">
    <property type="entry name" value="OSJNBA0084A10.13 PROTEIN-RELATED"/>
    <property type="match status" value="1"/>
</dbReference>
<reference evidence="4" key="1">
    <citation type="submission" date="2024-02" db="EMBL/GenBank/DDBJ databases">
        <authorList>
            <consortium name="ELIXIR-Norway"/>
            <consortium name="Elixir Norway"/>
        </authorList>
    </citation>
    <scope>NUCLEOTIDE SEQUENCE</scope>
</reference>
<feature type="compositionally biased region" description="Polar residues" evidence="3">
    <location>
        <begin position="568"/>
        <end position="586"/>
    </location>
</feature>
<dbReference type="Proteomes" id="UP001497512">
    <property type="component" value="Chromosome 3"/>
</dbReference>
<evidence type="ECO:0000256" key="3">
    <source>
        <dbReference type="SAM" id="MobiDB-lite"/>
    </source>
</evidence>
<feature type="region of interest" description="Disordered" evidence="3">
    <location>
        <begin position="535"/>
        <end position="596"/>
    </location>
</feature>
<feature type="compositionally biased region" description="Basic residues" evidence="3">
    <location>
        <begin position="550"/>
        <end position="561"/>
    </location>
</feature>
<accession>A0ABP0UGB6</accession>
<dbReference type="EMBL" id="OZ019895">
    <property type="protein sequence ID" value="CAK9220577.1"/>
    <property type="molecule type" value="Genomic_DNA"/>
</dbReference>
<organism evidence="4 5">
    <name type="scientific">Sphagnum troendelagicum</name>
    <dbReference type="NCBI Taxonomy" id="128251"/>
    <lineage>
        <taxon>Eukaryota</taxon>
        <taxon>Viridiplantae</taxon>
        <taxon>Streptophyta</taxon>
        <taxon>Embryophyta</taxon>
        <taxon>Bryophyta</taxon>
        <taxon>Sphagnophytina</taxon>
        <taxon>Sphagnopsida</taxon>
        <taxon>Sphagnales</taxon>
        <taxon>Sphagnaceae</taxon>
        <taxon>Sphagnum</taxon>
    </lineage>
</organism>
<gene>
    <name evidence="4" type="ORF">CSSPTR1EN2_LOCUS15526</name>
</gene>
<protein>
    <submittedName>
        <fullName evidence="4">Uncharacterized protein</fullName>
    </submittedName>
</protein>
<dbReference type="PROSITE" id="PS50985">
    <property type="entry name" value="GRAS"/>
    <property type="match status" value="1"/>
</dbReference>
<evidence type="ECO:0000256" key="2">
    <source>
        <dbReference type="ARBA" id="ARBA00023163"/>
    </source>
</evidence>
<evidence type="ECO:0000256" key="1">
    <source>
        <dbReference type="ARBA" id="ARBA00023015"/>
    </source>
</evidence>